<gene>
    <name evidence="1" type="ORF">C477_05154</name>
</gene>
<proteinExistence type="predicted"/>
<name>M0CGE4_9EURY</name>
<reference evidence="1 2" key="1">
    <citation type="journal article" date="2014" name="PLoS Genet.">
        <title>Phylogenetically driven sequencing of extremely halophilic archaea reveals strategies for static and dynamic osmo-response.</title>
        <authorList>
            <person name="Becker E.A."/>
            <person name="Seitzer P.M."/>
            <person name="Tritt A."/>
            <person name="Larsen D."/>
            <person name="Krusor M."/>
            <person name="Yao A.I."/>
            <person name="Wu D."/>
            <person name="Madern D."/>
            <person name="Eisen J.A."/>
            <person name="Darling A.E."/>
            <person name="Facciotti M.T."/>
        </authorList>
    </citation>
    <scope>NUCLEOTIDE SEQUENCE [LARGE SCALE GENOMIC DNA]</scope>
    <source>
        <strain evidence="1 2">JCM 13891</strain>
    </source>
</reference>
<organism evidence="1 2">
    <name type="scientific">Haloterrigena salina JCM 13891</name>
    <dbReference type="NCBI Taxonomy" id="1227488"/>
    <lineage>
        <taxon>Archaea</taxon>
        <taxon>Methanobacteriati</taxon>
        <taxon>Methanobacteriota</taxon>
        <taxon>Stenosarchaea group</taxon>
        <taxon>Halobacteria</taxon>
        <taxon>Halobacteriales</taxon>
        <taxon>Natrialbaceae</taxon>
        <taxon>Haloterrigena</taxon>
    </lineage>
</organism>
<sequence length="171" mass="19328">MTSKDTIEIAYSRPEGDDRILTDEEALSLSVGVTITVNGESFPGDGGRIGFRLRELIMGFVFFGMDDFIVGESERAIVTAGESYLVFERENEDHVRITLCYTEKTAKNPDDRYDAEPTIVVDRDPLVEEILQTIDELVEILLTENQNLHDRYRTTVQSCSEQLEEIGDAIE</sequence>
<evidence type="ECO:0000313" key="2">
    <source>
        <dbReference type="Proteomes" id="UP000011657"/>
    </source>
</evidence>
<dbReference type="STRING" id="1227488.C477_05154"/>
<comment type="caution">
    <text evidence="1">The sequence shown here is derived from an EMBL/GenBank/DDBJ whole genome shotgun (WGS) entry which is preliminary data.</text>
</comment>
<protein>
    <submittedName>
        <fullName evidence="1">Uncharacterized protein</fullName>
    </submittedName>
</protein>
<dbReference type="EMBL" id="AOIS01000018">
    <property type="protein sequence ID" value="ELZ21703.1"/>
    <property type="molecule type" value="Genomic_DNA"/>
</dbReference>
<accession>M0CGE4</accession>
<evidence type="ECO:0000313" key="1">
    <source>
        <dbReference type="EMBL" id="ELZ21703.1"/>
    </source>
</evidence>
<dbReference type="Proteomes" id="UP000011657">
    <property type="component" value="Unassembled WGS sequence"/>
</dbReference>
<keyword evidence="2" id="KW-1185">Reference proteome</keyword>
<dbReference type="PATRIC" id="fig|1227488.3.peg.1020"/>
<dbReference type="AlphaFoldDB" id="M0CGE4"/>
<dbReference type="RefSeq" id="WP_008893361.1">
    <property type="nucleotide sequence ID" value="NZ_AOIS01000018.1"/>
</dbReference>